<proteinExistence type="predicted"/>
<accession>A0A239MVY1</accession>
<keyword evidence="2" id="KW-1185">Reference proteome</keyword>
<evidence type="ECO:0000313" key="1">
    <source>
        <dbReference type="EMBL" id="SNT46108.1"/>
    </source>
</evidence>
<gene>
    <name evidence="1" type="ORF">SAMN05443665_10324</name>
</gene>
<organism evidence="1 2">
    <name type="scientific">Actinomadura meyerae</name>
    <dbReference type="NCBI Taxonomy" id="240840"/>
    <lineage>
        <taxon>Bacteria</taxon>
        <taxon>Bacillati</taxon>
        <taxon>Actinomycetota</taxon>
        <taxon>Actinomycetes</taxon>
        <taxon>Streptosporangiales</taxon>
        <taxon>Thermomonosporaceae</taxon>
        <taxon>Actinomadura</taxon>
    </lineage>
</organism>
<dbReference type="InterPro" id="IPR036170">
    <property type="entry name" value="YezG-like_sf"/>
</dbReference>
<reference evidence="1 2" key="1">
    <citation type="submission" date="2017-06" db="EMBL/GenBank/DDBJ databases">
        <authorList>
            <person name="Kim H.J."/>
            <person name="Triplett B.A."/>
        </authorList>
    </citation>
    <scope>NUCLEOTIDE SEQUENCE [LARGE SCALE GENOMIC DNA]</scope>
    <source>
        <strain evidence="1 2">DSM 44715</strain>
    </source>
</reference>
<dbReference type="SUPFAM" id="SSF160424">
    <property type="entry name" value="BH3703-like"/>
    <property type="match status" value="1"/>
</dbReference>
<name>A0A239MVY1_9ACTN</name>
<dbReference type="RefSeq" id="WP_218826866.1">
    <property type="nucleotide sequence ID" value="NZ_FZOR01000032.1"/>
</dbReference>
<protein>
    <submittedName>
        <fullName evidence="1">Uncharacterized protein</fullName>
    </submittedName>
</protein>
<evidence type="ECO:0000313" key="2">
    <source>
        <dbReference type="Proteomes" id="UP000198318"/>
    </source>
</evidence>
<dbReference type="AlphaFoldDB" id="A0A239MVY1"/>
<dbReference type="EMBL" id="FZOR01000032">
    <property type="protein sequence ID" value="SNT46108.1"/>
    <property type="molecule type" value="Genomic_DNA"/>
</dbReference>
<dbReference type="Proteomes" id="UP000198318">
    <property type="component" value="Unassembled WGS sequence"/>
</dbReference>
<sequence>MDAAQAISLVVEWIRSRGLDYPTTGLAADRFAAGWSVYAPVEVDESDPMAFLDLPVGRSVFLVGDSGRVEEVSSSVPPQVAQDEFTARERAVQPGDDSQPPQDTWPPRAGLDADEYMAEFVRWLEQGGDHDDPATEDFTIVGPEPGGAGAAGAEAARLIEPIVRELAVLGPPGWEWLRAEFAFTVSAEIAHLRFTSRRRTVAAPVPESVSALVRDQRLAAAEMPAGPWWRLLLTVTDRGETTVGYDYGDGPFPDDQLLSPEHYLNDLEAFPRPNVAPWLARYIDEAADFPY</sequence>